<protein>
    <submittedName>
        <fullName evidence="1">Uncharacterized protein</fullName>
    </submittedName>
</protein>
<dbReference type="Proteomes" id="UP000639775">
    <property type="component" value="Unassembled WGS sequence"/>
</dbReference>
<reference evidence="1" key="1">
    <citation type="submission" date="2020-03" db="EMBL/GenBank/DDBJ databases">
        <title>Roseovarius gahaiensis sp. nov., isolated from Gahai Saline Lake, China.</title>
        <authorList>
            <person name="Sun X."/>
        </authorList>
    </citation>
    <scope>NUCLEOTIDE SEQUENCE</scope>
    <source>
        <strain evidence="1">GH877</strain>
    </source>
</reference>
<evidence type="ECO:0000313" key="1">
    <source>
        <dbReference type="EMBL" id="NHQ75709.1"/>
    </source>
</evidence>
<comment type="caution">
    <text evidence="1">The sequence shown here is derived from an EMBL/GenBank/DDBJ whole genome shotgun (WGS) entry which is preliminary data.</text>
</comment>
<dbReference type="AlphaFoldDB" id="A0A967EL52"/>
<keyword evidence="2" id="KW-1185">Reference proteome</keyword>
<evidence type="ECO:0000313" key="2">
    <source>
        <dbReference type="Proteomes" id="UP000639775"/>
    </source>
</evidence>
<dbReference type="EMBL" id="JAAORB010000044">
    <property type="protein sequence ID" value="NHQ75709.1"/>
    <property type="molecule type" value="Genomic_DNA"/>
</dbReference>
<gene>
    <name evidence="1" type="ORF">HAT86_14740</name>
</gene>
<name>A0A967EL52_9RHOB</name>
<accession>A0A967EL52</accession>
<dbReference type="RefSeq" id="WP_167199511.1">
    <property type="nucleotide sequence ID" value="NZ_JAAORB010000044.1"/>
</dbReference>
<organism evidence="1 2">
    <name type="scientific">Roseovarius gahaiensis</name>
    <dbReference type="NCBI Taxonomy" id="2716691"/>
    <lineage>
        <taxon>Bacteria</taxon>
        <taxon>Pseudomonadati</taxon>
        <taxon>Pseudomonadota</taxon>
        <taxon>Alphaproteobacteria</taxon>
        <taxon>Rhodobacterales</taxon>
        <taxon>Roseobacteraceae</taxon>
        <taxon>Roseovarius</taxon>
    </lineage>
</organism>
<proteinExistence type="predicted"/>
<sequence>MTGFLLTLDRLKALKQQALMSIPHAKAAHRTEIVARFLGWRTYASLLYDLRSEGRFIADFDTGGAIDFSRQIGVDLEEEDLDELAERLQDEFGSEADYSRY</sequence>